<evidence type="ECO:0000256" key="1">
    <source>
        <dbReference type="ARBA" id="ARBA00001933"/>
    </source>
</evidence>
<dbReference type="InterPro" id="IPR054542">
    <property type="entry name" value="Cys_met_metab_PP"/>
</dbReference>
<dbReference type="InterPro" id="IPR015424">
    <property type="entry name" value="PyrdxlP-dep_Trfase"/>
</dbReference>
<dbReference type="PANTHER" id="PTHR11808:SF15">
    <property type="entry name" value="CYSTATHIONINE GAMMA-LYASE"/>
    <property type="match status" value="1"/>
</dbReference>
<evidence type="ECO:0000256" key="4">
    <source>
        <dbReference type="ARBA" id="ARBA00051441"/>
    </source>
</evidence>
<feature type="compositionally biased region" description="Basic and acidic residues" evidence="10">
    <location>
        <begin position="22"/>
        <end position="46"/>
    </location>
</feature>
<dbReference type="FunFam" id="3.90.1150.10:FF:000008">
    <property type="entry name" value="Cystathionine gamma-synthase"/>
    <property type="match status" value="1"/>
</dbReference>
<sequence>MAGQAFRASGAVGGRHRGPRSQRLDPRRCHLQGEVDPRSRPPEQRGGRGAPEYRACVSAPRPDAGFSTRAVHLGIDPDPTTGAISPPVFQTSTYLQDAVAQPRNGYEYSRCANPTRDLLHRQLAGLEGGRHAFSTPAGLAAEDLVLRATLRPGGHVVTGTDAYGGTFRLLEQVWGPWGIGTSAVDLTDPAALEARLAELDAGALVWVETPSNPFLQIVDLAACAEVCRRHGARLVVDNTFASPYLQRPLALGADVVVHSATKYLAGHSDSVTGVVVVDDDELAEQIAFLQNAAGQVSGPMDAWLTIRGLKTLAVRMDRHCANAQHLAEWLSSHPAVSAVHYPGLPSHPGHELAARQMDGFGGMVSIQLAGGREAALALAQSTQVFLLAESLGGVESLVVHPGDMTHASVKGTSRAVPEDMVRLSVGIEDVEDLQADLEQALAAR</sequence>
<comment type="similarity">
    <text evidence="2 9">Belongs to the trans-sulfuration enzymes family.</text>
</comment>
<dbReference type="Gene3D" id="3.90.1150.10">
    <property type="entry name" value="Aspartate Aminotransferase, domain 1"/>
    <property type="match status" value="1"/>
</dbReference>
<dbReference type="PIRSF" id="PIRSF001434">
    <property type="entry name" value="CGS"/>
    <property type="match status" value="1"/>
</dbReference>
<reference evidence="11 12" key="1">
    <citation type="submission" date="2019-12" db="EMBL/GenBank/DDBJ databases">
        <title>Auraticoccus cholistani sp. nov., an actinomycete isolated from soil of Cholistan desert.</title>
        <authorList>
            <person name="Cheema M.T."/>
        </authorList>
    </citation>
    <scope>NUCLEOTIDE SEQUENCE [LARGE SCALE GENOMIC DNA]</scope>
    <source>
        <strain evidence="11 12">F435</strain>
    </source>
</reference>
<dbReference type="GO" id="GO:0030170">
    <property type="term" value="F:pyridoxal phosphate binding"/>
    <property type="evidence" value="ECO:0007669"/>
    <property type="project" value="InterPro"/>
</dbReference>
<dbReference type="InterPro" id="IPR015421">
    <property type="entry name" value="PyrdxlP-dep_Trfase_major"/>
</dbReference>
<evidence type="ECO:0000256" key="6">
    <source>
        <dbReference type="ARBA" id="ARBA00068008"/>
    </source>
</evidence>
<dbReference type="InterPro" id="IPR015422">
    <property type="entry name" value="PyrdxlP-dep_Trfase_small"/>
</dbReference>
<dbReference type="CDD" id="cd00614">
    <property type="entry name" value="CGS_like"/>
    <property type="match status" value="1"/>
</dbReference>
<evidence type="ECO:0000256" key="9">
    <source>
        <dbReference type="RuleBase" id="RU362118"/>
    </source>
</evidence>
<proteinExistence type="inferred from homology"/>
<accession>A0A6A9V1H1</accession>
<dbReference type="Proteomes" id="UP000435304">
    <property type="component" value="Unassembled WGS sequence"/>
</dbReference>
<evidence type="ECO:0000256" key="10">
    <source>
        <dbReference type="SAM" id="MobiDB-lite"/>
    </source>
</evidence>
<dbReference type="Pfam" id="PF01053">
    <property type="entry name" value="Cys_Met_Meta_PP"/>
    <property type="match status" value="1"/>
</dbReference>
<dbReference type="GO" id="GO:0019346">
    <property type="term" value="P:transsulfuration"/>
    <property type="evidence" value="ECO:0007669"/>
    <property type="project" value="InterPro"/>
</dbReference>
<evidence type="ECO:0000256" key="3">
    <source>
        <dbReference type="ARBA" id="ARBA00022898"/>
    </source>
</evidence>
<comment type="cofactor">
    <cofactor evidence="1 9">
        <name>pyridoxal 5'-phosphate</name>
        <dbReference type="ChEBI" id="CHEBI:597326"/>
    </cofactor>
</comment>
<dbReference type="InterPro" id="IPR000277">
    <property type="entry name" value="Cys/Met-Metab_PyrdxlP-dep_enz"/>
</dbReference>
<dbReference type="GO" id="GO:0004123">
    <property type="term" value="F:cystathionine gamma-lyase activity"/>
    <property type="evidence" value="ECO:0007669"/>
    <property type="project" value="TreeGrafter"/>
</dbReference>
<feature type="modified residue" description="N6-(pyridoxal phosphate)lysine" evidence="8">
    <location>
        <position position="262"/>
    </location>
</feature>
<evidence type="ECO:0000256" key="5">
    <source>
        <dbReference type="ARBA" id="ARBA00066530"/>
    </source>
</evidence>
<name>A0A6A9V1H1_9ACTN</name>
<evidence type="ECO:0000256" key="8">
    <source>
        <dbReference type="PIRSR" id="PIRSR001434-2"/>
    </source>
</evidence>
<dbReference type="EC" id="2.5.1.48" evidence="5"/>
<dbReference type="FunFam" id="3.40.640.10:FF:000009">
    <property type="entry name" value="Cystathionine gamma-synthase homolog"/>
    <property type="match status" value="1"/>
</dbReference>
<protein>
    <recommendedName>
        <fullName evidence="6">Cystathionine gamma-synthase</fullName>
        <ecNumber evidence="5">2.5.1.48</ecNumber>
    </recommendedName>
    <alternativeName>
        <fullName evidence="7">O-succinylhomoserine (thiol)-lyase</fullName>
    </alternativeName>
</protein>
<comment type="catalytic activity">
    <reaction evidence="4">
        <text>O-succinyl-L-homoserine + L-cysteine = L,L-cystathionine + succinate + H(+)</text>
        <dbReference type="Rhea" id="RHEA:20397"/>
        <dbReference type="ChEBI" id="CHEBI:15378"/>
        <dbReference type="ChEBI" id="CHEBI:30031"/>
        <dbReference type="ChEBI" id="CHEBI:35235"/>
        <dbReference type="ChEBI" id="CHEBI:57661"/>
        <dbReference type="ChEBI" id="CHEBI:58161"/>
        <dbReference type="EC" id="2.5.1.48"/>
    </reaction>
</comment>
<organism evidence="11 12">
    <name type="scientific">Auraticoccus cholistanensis</name>
    <dbReference type="NCBI Taxonomy" id="2656650"/>
    <lineage>
        <taxon>Bacteria</taxon>
        <taxon>Bacillati</taxon>
        <taxon>Actinomycetota</taxon>
        <taxon>Actinomycetes</taxon>
        <taxon>Propionibacteriales</taxon>
        <taxon>Propionibacteriaceae</taxon>
        <taxon>Auraticoccus</taxon>
    </lineage>
</organism>
<comment type="caution">
    <text evidence="11">The sequence shown here is derived from an EMBL/GenBank/DDBJ whole genome shotgun (WGS) entry which is preliminary data.</text>
</comment>
<dbReference type="PANTHER" id="PTHR11808">
    <property type="entry name" value="TRANS-SULFURATION ENZYME FAMILY MEMBER"/>
    <property type="match status" value="1"/>
</dbReference>
<evidence type="ECO:0000256" key="2">
    <source>
        <dbReference type="ARBA" id="ARBA00009077"/>
    </source>
</evidence>
<dbReference type="EMBL" id="WPCU01000010">
    <property type="protein sequence ID" value="MVA77090.1"/>
    <property type="molecule type" value="Genomic_DNA"/>
</dbReference>
<dbReference type="GO" id="GO:0003962">
    <property type="term" value="F:cystathionine gamma-synthase activity"/>
    <property type="evidence" value="ECO:0007669"/>
    <property type="project" value="UniProtKB-EC"/>
</dbReference>
<dbReference type="PROSITE" id="PS00868">
    <property type="entry name" value="CYS_MET_METAB_PP"/>
    <property type="match status" value="1"/>
</dbReference>
<dbReference type="Gene3D" id="3.40.640.10">
    <property type="entry name" value="Type I PLP-dependent aspartate aminotransferase-like (Major domain)"/>
    <property type="match status" value="1"/>
</dbReference>
<dbReference type="GO" id="GO:0005737">
    <property type="term" value="C:cytoplasm"/>
    <property type="evidence" value="ECO:0007669"/>
    <property type="project" value="TreeGrafter"/>
</dbReference>
<keyword evidence="12" id="KW-1185">Reference proteome</keyword>
<dbReference type="SUPFAM" id="SSF53383">
    <property type="entry name" value="PLP-dependent transferases"/>
    <property type="match status" value="1"/>
</dbReference>
<dbReference type="NCBIfam" id="NF005871">
    <property type="entry name" value="PRK07811.1"/>
    <property type="match status" value="1"/>
</dbReference>
<evidence type="ECO:0000256" key="7">
    <source>
        <dbReference type="ARBA" id="ARBA00083849"/>
    </source>
</evidence>
<evidence type="ECO:0000313" key="12">
    <source>
        <dbReference type="Proteomes" id="UP000435304"/>
    </source>
</evidence>
<evidence type="ECO:0000313" key="11">
    <source>
        <dbReference type="EMBL" id="MVA77090.1"/>
    </source>
</evidence>
<feature type="region of interest" description="Disordered" evidence="10">
    <location>
        <begin position="1"/>
        <end position="55"/>
    </location>
</feature>
<dbReference type="GO" id="GO:0019343">
    <property type="term" value="P:cysteine biosynthetic process via cystathionine"/>
    <property type="evidence" value="ECO:0007669"/>
    <property type="project" value="TreeGrafter"/>
</dbReference>
<keyword evidence="3 8" id="KW-0663">Pyridoxal phosphate</keyword>
<dbReference type="AlphaFoldDB" id="A0A6A9V1H1"/>
<keyword evidence="11" id="KW-0808">Transferase</keyword>
<gene>
    <name evidence="11" type="ORF">GC722_13800</name>
</gene>